<dbReference type="AlphaFoldDB" id="A0A6A4X2I9"/>
<evidence type="ECO:0000313" key="1">
    <source>
        <dbReference type="EMBL" id="KAF0310244.1"/>
    </source>
</evidence>
<comment type="caution">
    <text evidence="1">The sequence shown here is derived from an EMBL/GenBank/DDBJ whole genome shotgun (WGS) entry which is preliminary data.</text>
</comment>
<reference evidence="1 2" key="1">
    <citation type="submission" date="2019-07" db="EMBL/GenBank/DDBJ databases">
        <title>Draft genome assembly of a fouling barnacle, Amphibalanus amphitrite (Darwin, 1854): The first reference genome for Thecostraca.</title>
        <authorList>
            <person name="Kim W."/>
        </authorList>
    </citation>
    <scope>NUCLEOTIDE SEQUENCE [LARGE SCALE GENOMIC DNA]</scope>
    <source>
        <strain evidence="1">SNU_AA5</strain>
        <tissue evidence="1">Soma without cirri and trophi</tissue>
    </source>
</reference>
<dbReference type="Proteomes" id="UP000440578">
    <property type="component" value="Unassembled WGS sequence"/>
</dbReference>
<gene>
    <name evidence="1" type="ORF">FJT64_018712</name>
</gene>
<name>A0A6A4X2I9_AMPAM</name>
<proteinExistence type="predicted"/>
<organism evidence="1 2">
    <name type="scientific">Amphibalanus amphitrite</name>
    <name type="common">Striped barnacle</name>
    <name type="synonym">Balanus amphitrite</name>
    <dbReference type="NCBI Taxonomy" id="1232801"/>
    <lineage>
        <taxon>Eukaryota</taxon>
        <taxon>Metazoa</taxon>
        <taxon>Ecdysozoa</taxon>
        <taxon>Arthropoda</taxon>
        <taxon>Crustacea</taxon>
        <taxon>Multicrustacea</taxon>
        <taxon>Cirripedia</taxon>
        <taxon>Thoracica</taxon>
        <taxon>Thoracicalcarea</taxon>
        <taxon>Balanomorpha</taxon>
        <taxon>Balanoidea</taxon>
        <taxon>Balanidae</taxon>
        <taxon>Amphibalaninae</taxon>
        <taxon>Amphibalanus</taxon>
    </lineage>
</organism>
<accession>A0A6A4X2I9</accession>
<sequence>MSGHDSNVSYTGRQVFDDVATELAMAILQYFQTSPPEERLYRCMRALAKFAQVSYNDVPQLIKMIGPEPGKFRGQSARTDELIAELETRLARVQM</sequence>
<evidence type="ECO:0000313" key="2">
    <source>
        <dbReference type="Proteomes" id="UP000440578"/>
    </source>
</evidence>
<keyword evidence="2" id="KW-1185">Reference proteome</keyword>
<protein>
    <submittedName>
        <fullName evidence="1">Uncharacterized protein</fullName>
    </submittedName>
</protein>
<dbReference type="EMBL" id="VIIS01000329">
    <property type="protein sequence ID" value="KAF0310244.1"/>
    <property type="molecule type" value="Genomic_DNA"/>
</dbReference>
<dbReference type="OrthoDB" id="21221at2759"/>